<accession>A0A8J2ZAC4</accession>
<dbReference type="Pfam" id="PF10531">
    <property type="entry name" value="SLBB"/>
    <property type="match status" value="1"/>
</dbReference>
<keyword evidence="10" id="KW-1185">Reference proteome</keyword>
<evidence type="ECO:0000256" key="1">
    <source>
        <dbReference type="ARBA" id="ARBA00001917"/>
    </source>
</evidence>
<dbReference type="Pfam" id="PF01512">
    <property type="entry name" value="Complex1_51K"/>
    <property type="match status" value="1"/>
</dbReference>
<comment type="similarity">
    <text evidence="2">Belongs to the complex I 51 kDa subunit family.</text>
</comment>
<dbReference type="PANTHER" id="PTHR43578:SF3">
    <property type="entry name" value="NADH-QUINONE OXIDOREDUCTASE SUBUNIT F"/>
    <property type="match status" value="1"/>
</dbReference>
<dbReference type="SUPFAM" id="SSF140490">
    <property type="entry name" value="Nqo1C-terminal domain-like"/>
    <property type="match status" value="1"/>
</dbReference>
<dbReference type="Pfam" id="PF01257">
    <property type="entry name" value="2Fe-2S_thioredx"/>
    <property type="match status" value="1"/>
</dbReference>
<protein>
    <submittedName>
        <fullName evidence="9">NADH-quinone oxidoreductase subunit F</fullName>
    </submittedName>
</protein>
<proteinExistence type="inferred from homology"/>
<gene>
    <name evidence="9" type="ORF">GCM10010964_15490</name>
</gene>
<evidence type="ECO:0000313" key="9">
    <source>
        <dbReference type="EMBL" id="GGG28490.1"/>
    </source>
</evidence>
<dbReference type="InterPro" id="IPR036249">
    <property type="entry name" value="Thioredoxin-like_sf"/>
</dbReference>
<comment type="caution">
    <text evidence="9">The sequence shown here is derived from an EMBL/GenBank/DDBJ whole genome shotgun (WGS) entry which is preliminary data.</text>
</comment>
<evidence type="ECO:0000259" key="8">
    <source>
        <dbReference type="SMART" id="SM00928"/>
    </source>
</evidence>
<dbReference type="InterPro" id="IPR019575">
    <property type="entry name" value="Nuop51_4Fe4S-bd"/>
</dbReference>
<dbReference type="SMART" id="SM00928">
    <property type="entry name" value="NADH_4Fe-4S"/>
    <property type="match status" value="1"/>
</dbReference>
<dbReference type="Gene3D" id="1.20.1440.230">
    <property type="entry name" value="NADH-ubiquinone oxidoreductase 51kDa subunit, iron-sulphur binding domain"/>
    <property type="match status" value="1"/>
</dbReference>
<dbReference type="SUPFAM" id="SSF142019">
    <property type="entry name" value="Nqo1 FMN-binding domain-like"/>
    <property type="match status" value="1"/>
</dbReference>
<dbReference type="InterPro" id="IPR037207">
    <property type="entry name" value="Nuop51_4Fe4S-bd_sf"/>
</dbReference>
<evidence type="ECO:0000313" key="10">
    <source>
        <dbReference type="Proteomes" id="UP000597507"/>
    </source>
</evidence>
<evidence type="ECO:0000256" key="5">
    <source>
        <dbReference type="ARBA" id="ARBA00023004"/>
    </source>
</evidence>
<dbReference type="Gene3D" id="3.10.20.600">
    <property type="match status" value="1"/>
</dbReference>
<dbReference type="Pfam" id="PF10589">
    <property type="entry name" value="NADH_4Fe-4S"/>
    <property type="match status" value="1"/>
</dbReference>
<evidence type="ECO:0000256" key="3">
    <source>
        <dbReference type="ARBA" id="ARBA00022485"/>
    </source>
</evidence>
<dbReference type="PROSITE" id="PS00644">
    <property type="entry name" value="COMPLEX1_51K_1"/>
    <property type="match status" value="1"/>
</dbReference>
<feature type="domain" description="NADH-ubiquinone oxidoreductase 51kDa subunit iron-sulphur binding" evidence="8">
    <location>
        <begin position="488"/>
        <end position="533"/>
    </location>
</feature>
<dbReference type="GO" id="GO:0010181">
    <property type="term" value="F:FMN binding"/>
    <property type="evidence" value="ECO:0007669"/>
    <property type="project" value="InterPro"/>
</dbReference>
<evidence type="ECO:0000256" key="2">
    <source>
        <dbReference type="ARBA" id="ARBA00007523"/>
    </source>
</evidence>
<sequence length="565" mass="59356">MRGKAAAPSPAGDGQARRPPRPGPRGRVATPEARAAVAALLGDLPLRPDLLIEHLHAIQDREGCLRAGRLVALAALLRLAPVEVFEVASFYAHFDIVEDDAPAPPPVTIRVCDGLPCAMAGAEELLAALRADTPAGARVVPAPCMGACHRAPAVSVEHGAVAGRVERATPASVAGAAAHGVPRPPRAPLPPYGWSVLRAAREGRLTREAMLAAVEASGLRGLGGAGFPAARKWRAVLAHPGPRHVVVNADEGEPGTFKDRDCLEREPRRVLEGMLLAAHAIGAEACWIYLRDEYAELRLDLAAEIAALQAEGMAAGTAIHLRRGAGAYVCGEETALLESLEGRRGYPRHKPPYPGERGLFGRPTLIHNVETLWWLPEILGTPDGAARFAGAGRRGRGGKRLFSVSGRVRRPGVVAAPAGVTARELIEEFCGGMAEGHRFVAYLPGGASGGILPAAMADLPLDFGTLEPHGCFVGSGAVVVLSDRDDLAAAVRNLVRFFRDESCGQCTPCRVGTAKAARLLEAPRWDRALLEELAAAMADGSICGLGQAAMNPVLSVLRFFPEAVP</sequence>
<dbReference type="EMBL" id="BMKS01000004">
    <property type="protein sequence ID" value="GGG28490.1"/>
    <property type="molecule type" value="Genomic_DNA"/>
</dbReference>
<dbReference type="Gene3D" id="3.40.50.11540">
    <property type="entry name" value="NADH-ubiquinone oxidoreductase 51kDa subunit"/>
    <property type="match status" value="1"/>
</dbReference>
<dbReference type="Gene3D" id="3.40.30.10">
    <property type="entry name" value="Glutaredoxin"/>
    <property type="match status" value="1"/>
</dbReference>
<dbReference type="Gene3D" id="1.10.10.1590">
    <property type="entry name" value="NADH-quinone oxidoreductase subunit E"/>
    <property type="match status" value="1"/>
</dbReference>
<keyword evidence="3" id="KW-0004">4Fe-4S</keyword>
<comment type="cofactor">
    <cofactor evidence="1">
        <name>FMN</name>
        <dbReference type="ChEBI" id="CHEBI:58210"/>
    </cofactor>
</comment>
<dbReference type="InterPro" id="IPR037225">
    <property type="entry name" value="Nuo51_FMN-bd_sf"/>
</dbReference>
<dbReference type="PROSITE" id="PS00645">
    <property type="entry name" value="COMPLEX1_51K_2"/>
    <property type="match status" value="1"/>
</dbReference>
<feature type="region of interest" description="Disordered" evidence="7">
    <location>
        <begin position="1"/>
        <end position="29"/>
    </location>
</feature>
<dbReference type="GO" id="GO:0046872">
    <property type="term" value="F:metal ion binding"/>
    <property type="evidence" value="ECO:0007669"/>
    <property type="project" value="UniProtKB-KW"/>
</dbReference>
<dbReference type="InterPro" id="IPR011538">
    <property type="entry name" value="Nuo51_FMN-bd"/>
</dbReference>
<dbReference type="Proteomes" id="UP000597507">
    <property type="component" value="Unassembled WGS sequence"/>
</dbReference>
<dbReference type="SUPFAM" id="SSF142984">
    <property type="entry name" value="Nqo1 middle domain-like"/>
    <property type="match status" value="1"/>
</dbReference>
<evidence type="ECO:0000256" key="6">
    <source>
        <dbReference type="ARBA" id="ARBA00023014"/>
    </source>
</evidence>
<dbReference type="InterPro" id="IPR041921">
    <property type="entry name" value="NuoE_N"/>
</dbReference>
<keyword evidence="4" id="KW-0479">Metal-binding</keyword>
<dbReference type="GO" id="GO:0051539">
    <property type="term" value="F:4 iron, 4 sulfur cluster binding"/>
    <property type="evidence" value="ECO:0007669"/>
    <property type="project" value="UniProtKB-KW"/>
</dbReference>
<evidence type="ECO:0000256" key="7">
    <source>
        <dbReference type="SAM" id="MobiDB-lite"/>
    </source>
</evidence>
<dbReference type="FunFam" id="3.10.20.600:FF:000006">
    <property type="entry name" value="Formate dehydrogenase, beta subunit"/>
    <property type="match status" value="1"/>
</dbReference>
<dbReference type="GO" id="GO:0008137">
    <property type="term" value="F:NADH dehydrogenase (ubiquinone) activity"/>
    <property type="evidence" value="ECO:0007669"/>
    <property type="project" value="InterPro"/>
</dbReference>
<evidence type="ECO:0000256" key="4">
    <source>
        <dbReference type="ARBA" id="ARBA00022723"/>
    </source>
</evidence>
<keyword evidence="6" id="KW-0411">Iron-sulfur</keyword>
<name>A0A8J2ZAC4_9PROT</name>
<dbReference type="AlphaFoldDB" id="A0A8J2ZAC4"/>
<dbReference type="SUPFAM" id="SSF52833">
    <property type="entry name" value="Thioredoxin-like"/>
    <property type="match status" value="1"/>
</dbReference>
<organism evidence="9 10">
    <name type="scientific">Caldovatus sediminis</name>
    <dbReference type="NCBI Taxonomy" id="2041189"/>
    <lineage>
        <taxon>Bacteria</taxon>
        <taxon>Pseudomonadati</taxon>
        <taxon>Pseudomonadota</taxon>
        <taxon>Alphaproteobacteria</taxon>
        <taxon>Acetobacterales</taxon>
        <taxon>Roseomonadaceae</taxon>
        <taxon>Caldovatus</taxon>
    </lineage>
</organism>
<keyword evidence="5" id="KW-0408">Iron</keyword>
<dbReference type="InterPro" id="IPR001949">
    <property type="entry name" value="NADH-UbQ_OxRdtase_51kDa_CS"/>
</dbReference>
<dbReference type="PANTHER" id="PTHR43578">
    <property type="entry name" value="NADH-QUINONE OXIDOREDUCTASE SUBUNIT F"/>
    <property type="match status" value="1"/>
</dbReference>
<reference evidence="9 10" key="1">
    <citation type="journal article" date="2014" name="Int. J. Syst. Evol. Microbiol.">
        <title>Complete genome sequence of Corynebacterium casei LMG S-19264T (=DSM 44701T), isolated from a smear-ripened cheese.</title>
        <authorList>
            <consortium name="US DOE Joint Genome Institute (JGI-PGF)"/>
            <person name="Walter F."/>
            <person name="Albersmeier A."/>
            <person name="Kalinowski J."/>
            <person name="Ruckert C."/>
        </authorList>
    </citation>
    <scope>NUCLEOTIDE SEQUENCE [LARGE SCALE GENOMIC DNA]</scope>
    <source>
        <strain evidence="9 10">CGMCC 1.16330</strain>
    </source>
</reference>
<dbReference type="InterPro" id="IPR019554">
    <property type="entry name" value="Soluble_ligand-bd"/>
</dbReference>